<evidence type="ECO:0000313" key="2">
    <source>
        <dbReference type="EMBL" id="KAF5585368.1"/>
    </source>
</evidence>
<dbReference type="EMBL" id="JAAOAR010000370">
    <property type="protein sequence ID" value="KAF5585368.1"/>
    <property type="molecule type" value="Genomic_DNA"/>
</dbReference>
<gene>
    <name evidence="2" type="ORF">FPANT_7535</name>
</gene>
<reference evidence="2 3" key="1">
    <citation type="submission" date="2020-05" db="EMBL/GenBank/DDBJ databases">
        <title>Identification and distribution of gene clusters putatively required for synthesis of sphingolipid metabolism inhibitors in phylogenetically diverse species of the filamentous fungus Fusarium.</title>
        <authorList>
            <person name="Kim H.-S."/>
            <person name="Busman M."/>
            <person name="Brown D.W."/>
            <person name="Divon H."/>
            <person name="Uhlig S."/>
            <person name="Proctor R.H."/>
        </authorList>
    </citation>
    <scope>NUCLEOTIDE SEQUENCE [LARGE SCALE GENOMIC DNA]</scope>
    <source>
        <strain evidence="2 3">NRRL 25211</strain>
    </source>
</reference>
<dbReference type="Proteomes" id="UP000544095">
    <property type="component" value="Unassembled WGS sequence"/>
</dbReference>
<feature type="region of interest" description="Disordered" evidence="1">
    <location>
        <begin position="109"/>
        <end position="142"/>
    </location>
</feature>
<comment type="caution">
    <text evidence="2">The sequence shown here is derived from an EMBL/GenBank/DDBJ whole genome shotgun (WGS) entry which is preliminary data.</text>
</comment>
<accession>A0A8H5P260</accession>
<dbReference type="AlphaFoldDB" id="A0A8H5P260"/>
<evidence type="ECO:0000313" key="3">
    <source>
        <dbReference type="Proteomes" id="UP000544095"/>
    </source>
</evidence>
<name>A0A8H5P260_9HYPO</name>
<proteinExistence type="predicted"/>
<sequence length="397" mass="41483">MDNRQDYTKPYEELQDNEATTIKQYMNDGNVTSGNVTPSEARTARTGISLRTTQVNLSDLSEDRKHILAARMKQTRDEWDRSEFSASTVDGGSVAHSHKASQVGFSSLANRRQGQRTPAVPALTARGQRATRSLGGGRSWTSTREWRQETNIDTLGSLAGGFVPALKAHTAAGALPALKSPAATGPFVPATTGIGGSVPGPKAPTGISHLPHVTKAPTATGAFIPASKTAAANSAFVPATTTGIGGFMPGPKAPTATGAFAPVPTAHTGVSGFPPAPRAPTTTGGFGYIPSAFAPKAPTTTGGYGPIPKAPSVISATTTVLRDPSVSPGQSTTAPSLKIVKDADASQLGTGSSEQTEEQFKELIDEMAALQQSMSVNEQKQRWMFFNLQKQRKEKGE</sequence>
<protein>
    <submittedName>
        <fullName evidence="2">Uncharacterized protein</fullName>
    </submittedName>
</protein>
<keyword evidence="3" id="KW-1185">Reference proteome</keyword>
<evidence type="ECO:0000256" key="1">
    <source>
        <dbReference type="SAM" id="MobiDB-lite"/>
    </source>
</evidence>
<organism evidence="2 3">
    <name type="scientific">Fusarium pseudoanthophilum</name>
    <dbReference type="NCBI Taxonomy" id="48495"/>
    <lineage>
        <taxon>Eukaryota</taxon>
        <taxon>Fungi</taxon>
        <taxon>Dikarya</taxon>
        <taxon>Ascomycota</taxon>
        <taxon>Pezizomycotina</taxon>
        <taxon>Sordariomycetes</taxon>
        <taxon>Hypocreomycetidae</taxon>
        <taxon>Hypocreales</taxon>
        <taxon>Nectriaceae</taxon>
        <taxon>Fusarium</taxon>
        <taxon>Fusarium fujikuroi species complex</taxon>
    </lineage>
</organism>